<evidence type="ECO:0000256" key="3">
    <source>
        <dbReference type="ARBA" id="ARBA00022452"/>
    </source>
</evidence>
<evidence type="ECO:0000256" key="2">
    <source>
        <dbReference type="ARBA" id="ARBA00022448"/>
    </source>
</evidence>
<dbReference type="Pfam" id="PF00593">
    <property type="entry name" value="TonB_dep_Rec_b-barrel"/>
    <property type="match status" value="1"/>
</dbReference>
<evidence type="ECO:0000256" key="6">
    <source>
        <dbReference type="ARBA" id="ARBA00023077"/>
    </source>
</evidence>
<dbReference type="PANTHER" id="PTHR30069">
    <property type="entry name" value="TONB-DEPENDENT OUTER MEMBRANE RECEPTOR"/>
    <property type="match status" value="1"/>
</dbReference>
<dbReference type="KEGG" id="pko:PKOR_04615"/>
<evidence type="ECO:0000256" key="1">
    <source>
        <dbReference type="ARBA" id="ARBA00004571"/>
    </source>
</evidence>
<evidence type="ECO:0000256" key="11">
    <source>
        <dbReference type="RuleBase" id="RU003357"/>
    </source>
</evidence>
<dbReference type="GO" id="GO:0009279">
    <property type="term" value="C:cell outer membrane"/>
    <property type="evidence" value="ECO:0007669"/>
    <property type="project" value="UniProtKB-SubCell"/>
</dbReference>
<gene>
    <name evidence="15" type="ORF">PKOR_04615</name>
</gene>
<dbReference type="EMBL" id="CP009621">
    <property type="protein sequence ID" value="AKD02542.1"/>
    <property type="molecule type" value="Genomic_DNA"/>
</dbReference>
<sequence>MKRMLSISLLLVTLLVYQASAQVRAVSGRVTDATTNQPLPGVAVIVKGTTVGTTTGGDGAYTVNVPEGSNTLVFRFIGYQTTERTIGNAGTIDVALPTDAEQLQEVVVTALGIERNRNELAYSAQQVSGEQITRTRSADFVNTLSGKVAGLDIRTNNTMGGSTNVVIRGYSSITGNNQALFVIDGVPVSNANNNTSSRVAQQNPDFGNQQGGGVGTDWGNAAADLNPDNIESVNVLKGAAATALYGSRAANGVIMITTKKGRKNSLNVTINSGVTWSQIDESTFIRYQKEYGAGYLQSFRTPQDLGSGEAPVVRFQDDASYGPRFDPNLQVYQWDAIDPFHPNFGQTRPWVAADNDPSTFYETGVNSNQSIVVNGGGDRTTFNLGYTRNDIKGNLPNSTIDKDLINFNGSYDATDKLTVAASANYARTVAVGRYGTGYNGRNPNQAFRQWWQTNVDIEEQREAYFRNRQNITWNWNSSNTGPIYSDNPYWSRYENFSNDSRDNFYGYATATYKFTDWFNLMGRAAFNTTTDMQEERVAVGSADVSQYARFNRDFNEANFDLIANFNGDITEDISFTGLLGSNLRRSRMNSIRATTNGGLVVPRLYALSNSANPPTPPFEEGERIGVDGIFANANFGFKETAFIELSARRDKSTTLPEGDNSFFYPAVAANVVFSNLLELGWLSHGKVRVNYAEVGNDAPALSLLDVYDKPTSYGNIPLFSLPDIKNNENLQPERSKSFETGLEAEFFNGLFGFDFTWYTSKTVDQIIPVSTTAASGYTQRFVNAGEVQNKGIEVAAFVTPIRSSDFTWTMNLNFSRNRNEVLSLYEDVQNIPLQNFQGGVSLNAAVGHPYGVIRGNDFVYTNGQRTVSADGYYLTTPGANAIIGDPNPDWMGGVNNSLTYRGITLAFLVDVRHGGDIFSLDQWYGEATGLYPHTAGLNDKGNPSRLPVAEGGGILLPGVKEDGSPNDVYAENQNGNGLTPFGYAANNFSGAPRAWYVYDGSFVKLRELALTYALPQTLIENIGFIKGIDLQLIGRNLWIIHKNMEYSDPEEGISSGNAGRGYQSGAYPAVKTYGFNVRLNF</sequence>
<evidence type="ECO:0000256" key="7">
    <source>
        <dbReference type="ARBA" id="ARBA00023136"/>
    </source>
</evidence>
<dbReference type="Gene3D" id="2.170.130.10">
    <property type="entry name" value="TonB-dependent receptor, plug domain"/>
    <property type="match status" value="1"/>
</dbReference>
<evidence type="ECO:0000256" key="4">
    <source>
        <dbReference type="ARBA" id="ARBA00022692"/>
    </source>
</evidence>
<dbReference type="Pfam" id="PF07715">
    <property type="entry name" value="Plug"/>
    <property type="match status" value="1"/>
</dbReference>
<dbReference type="InterPro" id="IPR037066">
    <property type="entry name" value="Plug_dom_sf"/>
</dbReference>
<dbReference type="SUPFAM" id="SSF49464">
    <property type="entry name" value="Carboxypeptidase regulatory domain-like"/>
    <property type="match status" value="1"/>
</dbReference>
<dbReference type="Pfam" id="PF13715">
    <property type="entry name" value="CarbopepD_reg_2"/>
    <property type="match status" value="1"/>
</dbReference>
<name>A0A0E3UVH9_9BACT</name>
<dbReference type="PATRIC" id="fig|400092.3.peg.1032"/>
<feature type="domain" description="TonB-dependent receptor plug" evidence="14">
    <location>
        <begin position="118"/>
        <end position="253"/>
    </location>
</feature>
<dbReference type="InterPro" id="IPR008969">
    <property type="entry name" value="CarboxyPept-like_regulatory"/>
</dbReference>
<dbReference type="InterPro" id="IPR039426">
    <property type="entry name" value="TonB-dep_rcpt-like"/>
</dbReference>
<keyword evidence="6 11" id="KW-0798">TonB box</keyword>
<dbReference type="PANTHER" id="PTHR30069:SF29">
    <property type="entry name" value="HEMOGLOBIN AND HEMOGLOBIN-HAPTOGLOBIN-BINDING PROTEIN 1-RELATED"/>
    <property type="match status" value="1"/>
</dbReference>
<keyword evidence="5 12" id="KW-0732">Signal</keyword>
<keyword evidence="8" id="KW-0675">Receptor</keyword>
<keyword evidence="9 10" id="KW-0998">Cell outer membrane</keyword>
<protein>
    <submittedName>
        <fullName evidence="15">Membrane protein</fullName>
    </submittedName>
</protein>
<reference evidence="15 16" key="1">
    <citation type="journal article" date="2015" name="Sci. Rep.">
        <title>Unraveling adaptation of Pontibacter korlensis to radiation and infertility in desert through complete genome and comparative transcriptomic analysis.</title>
        <authorList>
            <person name="Dai J."/>
            <person name="Dai W."/>
            <person name="Qiu C."/>
            <person name="Yang Z."/>
            <person name="Zhang Y."/>
            <person name="Zhou M."/>
            <person name="Zhang L."/>
            <person name="Fang C."/>
            <person name="Gao Q."/>
            <person name="Yang Q."/>
            <person name="Li X."/>
            <person name="Wang Z."/>
            <person name="Wang Z."/>
            <person name="Jia Z."/>
            <person name="Chen X."/>
        </authorList>
    </citation>
    <scope>NUCLEOTIDE SEQUENCE [LARGE SCALE GENOMIC DNA]</scope>
    <source>
        <strain evidence="15 16">X14-1T</strain>
    </source>
</reference>
<dbReference type="HOGENOM" id="CLU_004317_2_1_10"/>
<dbReference type="NCBIfam" id="TIGR04056">
    <property type="entry name" value="OMP_RagA_SusC"/>
    <property type="match status" value="1"/>
</dbReference>
<comment type="subcellular location">
    <subcellularLocation>
        <location evidence="1 10">Cell outer membrane</location>
        <topology evidence="1 10">Multi-pass membrane protein</topology>
    </subcellularLocation>
</comment>
<dbReference type="STRING" id="400092.PKOR_04615"/>
<dbReference type="GO" id="GO:0044718">
    <property type="term" value="P:siderophore transmembrane transport"/>
    <property type="evidence" value="ECO:0007669"/>
    <property type="project" value="TreeGrafter"/>
</dbReference>
<dbReference type="InterPro" id="IPR023997">
    <property type="entry name" value="TonB-dep_OMP_SusC/RagA_CS"/>
</dbReference>
<evidence type="ECO:0000259" key="13">
    <source>
        <dbReference type="Pfam" id="PF00593"/>
    </source>
</evidence>
<dbReference type="PROSITE" id="PS52016">
    <property type="entry name" value="TONB_DEPENDENT_REC_3"/>
    <property type="match status" value="1"/>
</dbReference>
<dbReference type="InterPro" id="IPR036942">
    <property type="entry name" value="Beta-barrel_TonB_sf"/>
</dbReference>
<dbReference type="InterPro" id="IPR000531">
    <property type="entry name" value="Beta-barrel_TonB"/>
</dbReference>
<dbReference type="AlphaFoldDB" id="A0A0E3UVH9"/>
<organism evidence="15 16">
    <name type="scientific">Pontibacter korlensis</name>
    <dbReference type="NCBI Taxonomy" id="400092"/>
    <lineage>
        <taxon>Bacteria</taxon>
        <taxon>Pseudomonadati</taxon>
        <taxon>Bacteroidota</taxon>
        <taxon>Cytophagia</taxon>
        <taxon>Cytophagales</taxon>
        <taxon>Hymenobacteraceae</taxon>
        <taxon>Pontibacter</taxon>
    </lineage>
</organism>
<keyword evidence="3 10" id="KW-1134">Transmembrane beta strand</keyword>
<dbReference type="InterPro" id="IPR023996">
    <property type="entry name" value="TonB-dep_OMP_SusC/RagA"/>
</dbReference>
<accession>A0A0E3UVH9</accession>
<comment type="similarity">
    <text evidence="10 11">Belongs to the TonB-dependent receptor family.</text>
</comment>
<dbReference type="GO" id="GO:0015344">
    <property type="term" value="F:siderophore uptake transmembrane transporter activity"/>
    <property type="evidence" value="ECO:0007669"/>
    <property type="project" value="TreeGrafter"/>
</dbReference>
<keyword evidence="7 10" id="KW-0472">Membrane</keyword>
<dbReference type="OrthoDB" id="9768177at2"/>
<dbReference type="Gene3D" id="2.40.170.20">
    <property type="entry name" value="TonB-dependent receptor, beta-barrel domain"/>
    <property type="match status" value="1"/>
</dbReference>
<feature type="domain" description="TonB-dependent receptor-like beta-barrel" evidence="13">
    <location>
        <begin position="465"/>
        <end position="873"/>
    </location>
</feature>
<feature type="signal peptide" evidence="12">
    <location>
        <begin position="1"/>
        <end position="21"/>
    </location>
</feature>
<keyword evidence="16" id="KW-1185">Reference proteome</keyword>
<keyword evidence="2 10" id="KW-0813">Transport</keyword>
<dbReference type="Gene3D" id="2.60.40.1120">
    <property type="entry name" value="Carboxypeptidase-like, regulatory domain"/>
    <property type="match status" value="1"/>
</dbReference>
<dbReference type="NCBIfam" id="TIGR04057">
    <property type="entry name" value="SusC_RagA_signa"/>
    <property type="match status" value="1"/>
</dbReference>
<evidence type="ECO:0000256" key="5">
    <source>
        <dbReference type="ARBA" id="ARBA00022729"/>
    </source>
</evidence>
<dbReference type="Proteomes" id="UP000033109">
    <property type="component" value="Chromosome"/>
</dbReference>
<dbReference type="InterPro" id="IPR012910">
    <property type="entry name" value="Plug_dom"/>
</dbReference>
<feature type="chain" id="PRO_5002413633" evidence="12">
    <location>
        <begin position="22"/>
        <end position="1081"/>
    </location>
</feature>
<evidence type="ECO:0000256" key="12">
    <source>
        <dbReference type="SAM" id="SignalP"/>
    </source>
</evidence>
<dbReference type="RefSeq" id="WP_046309419.1">
    <property type="nucleotide sequence ID" value="NZ_CBCSCY010000016.1"/>
</dbReference>
<evidence type="ECO:0000259" key="14">
    <source>
        <dbReference type="Pfam" id="PF07715"/>
    </source>
</evidence>
<evidence type="ECO:0000256" key="9">
    <source>
        <dbReference type="ARBA" id="ARBA00023237"/>
    </source>
</evidence>
<keyword evidence="4 10" id="KW-0812">Transmembrane</keyword>
<evidence type="ECO:0000313" key="15">
    <source>
        <dbReference type="EMBL" id="AKD02542.1"/>
    </source>
</evidence>
<dbReference type="SUPFAM" id="SSF56935">
    <property type="entry name" value="Porins"/>
    <property type="match status" value="1"/>
</dbReference>
<evidence type="ECO:0000256" key="10">
    <source>
        <dbReference type="PROSITE-ProRule" id="PRU01360"/>
    </source>
</evidence>
<proteinExistence type="inferred from homology"/>
<evidence type="ECO:0000313" key="16">
    <source>
        <dbReference type="Proteomes" id="UP000033109"/>
    </source>
</evidence>
<evidence type="ECO:0000256" key="8">
    <source>
        <dbReference type="ARBA" id="ARBA00023170"/>
    </source>
</evidence>